<dbReference type="EMBL" id="JAVRRA010028493">
    <property type="protein sequence ID" value="KAK5038723.1"/>
    <property type="molecule type" value="Genomic_DNA"/>
</dbReference>
<organism evidence="2 3">
    <name type="scientific">Cryomyces antarcticus</name>
    <dbReference type="NCBI Taxonomy" id="329879"/>
    <lineage>
        <taxon>Eukaryota</taxon>
        <taxon>Fungi</taxon>
        <taxon>Dikarya</taxon>
        <taxon>Ascomycota</taxon>
        <taxon>Pezizomycotina</taxon>
        <taxon>Dothideomycetes</taxon>
        <taxon>Dothideomycetes incertae sedis</taxon>
        <taxon>Cryomyces</taxon>
    </lineage>
</organism>
<name>A0ABR0ITC1_9PEZI</name>
<reference evidence="2 3" key="1">
    <citation type="submission" date="2023-08" db="EMBL/GenBank/DDBJ databases">
        <title>Black Yeasts Isolated from many extreme environments.</title>
        <authorList>
            <person name="Coleine C."/>
            <person name="Stajich J.E."/>
            <person name="Selbmann L."/>
        </authorList>
    </citation>
    <scope>NUCLEOTIDE SEQUENCE [LARGE SCALE GENOMIC DNA]</scope>
    <source>
        <strain evidence="2 3">CCFEE 536</strain>
    </source>
</reference>
<dbReference type="PANTHER" id="PTHR21531:SF0">
    <property type="entry name" value="PROTEIN LTV1 HOMOLOG"/>
    <property type="match status" value="1"/>
</dbReference>
<gene>
    <name evidence="2" type="primary">LTV1_3</name>
    <name evidence="2" type="ORF">LTR16_011907</name>
</gene>
<dbReference type="Proteomes" id="UP001357485">
    <property type="component" value="Unassembled WGS sequence"/>
</dbReference>
<sequence>MPRRRFIDKKNATHFALVHRAQDDPLINDEDAPDMVFAEFSAPNINKPSSSKK</sequence>
<comment type="caution">
    <text evidence="2">The sequence shown here is derived from an EMBL/GenBank/DDBJ whole genome shotgun (WGS) entry which is preliminary data.</text>
</comment>
<dbReference type="InterPro" id="IPR007307">
    <property type="entry name" value="Ltv1"/>
</dbReference>
<feature type="non-terminal residue" evidence="2">
    <location>
        <position position="53"/>
    </location>
</feature>
<proteinExistence type="inferred from homology"/>
<dbReference type="PANTHER" id="PTHR21531">
    <property type="entry name" value="LOW-TEMPERATURE VIABILITY PROTEIN LTV1-RELATED"/>
    <property type="match status" value="1"/>
</dbReference>
<evidence type="ECO:0000256" key="1">
    <source>
        <dbReference type="ARBA" id="ARBA00009078"/>
    </source>
</evidence>
<evidence type="ECO:0000313" key="2">
    <source>
        <dbReference type="EMBL" id="KAK5038723.1"/>
    </source>
</evidence>
<comment type="similarity">
    <text evidence="1">Belongs to the LTV1 family.</text>
</comment>
<accession>A0ABR0ITC1</accession>
<protein>
    <submittedName>
        <fullName evidence="2">Protein ltv1</fullName>
    </submittedName>
</protein>
<keyword evidence="3" id="KW-1185">Reference proteome</keyword>
<dbReference type="Pfam" id="PF04180">
    <property type="entry name" value="LTV"/>
    <property type="match status" value="1"/>
</dbReference>
<evidence type="ECO:0000313" key="3">
    <source>
        <dbReference type="Proteomes" id="UP001357485"/>
    </source>
</evidence>